<dbReference type="InterPro" id="IPR003477">
    <property type="entry name" value="PemK-like"/>
</dbReference>
<name>A0A7Z0TC00_9FUSO</name>
<dbReference type="SUPFAM" id="SSF50118">
    <property type="entry name" value="Cell growth inhibitor/plasmid maintenance toxic component"/>
    <property type="match status" value="1"/>
</dbReference>
<evidence type="ECO:0000313" key="1">
    <source>
        <dbReference type="EMBL" id="NYV27908.1"/>
    </source>
</evidence>
<sequence>MIGKMFIALFPYFDIGNKRKGIKERPVLVIGETDDNDCIILPVSTITKKQYYNPEYDIEIDPEKFPKLNLSKLSYIRVHKQAIIYKRALHKEIGNLKEEYNIKYVEIIKKLEGFNKNLVYNS</sequence>
<organism evidence="1 2">
    <name type="scientific">Streptobacillus felis</name>
    <dbReference type="NCBI Taxonomy" id="1384509"/>
    <lineage>
        <taxon>Bacteria</taxon>
        <taxon>Fusobacteriati</taxon>
        <taxon>Fusobacteriota</taxon>
        <taxon>Fusobacteriia</taxon>
        <taxon>Fusobacteriales</taxon>
        <taxon>Leptotrichiaceae</taxon>
        <taxon>Streptobacillus</taxon>
    </lineage>
</organism>
<dbReference type="InterPro" id="IPR011067">
    <property type="entry name" value="Plasmid_toxin/cell-grow_inhib"/>
</dbReference>
<accession>A0A7Z0TC00</accession>
<dbReference type="AlphaFoldDB" id="A0A7Z0TC00"/>
<protein>
    <submittedName>
        <fullName evidence="1">Type II toxin-antitoxin system PemK/MazF family toxin</fullName>
    </submittedName>
</protein>
<dbReference type="EMBL" id="JABMKT010000015">
    <property type="protein sequence ID" value="NYV27908.1"/>
    <property type="molecule type" value="Genomic_DNA"/>
</dbReference>
<dbReference type="Proteomes" id="UP000526184">
    <property type="component" value="Unassembled WGS sequence"/>
</dbReference>
<dbReference type="GO" id="GO:0003677">
    <property type="term" value="F:DNA binding"/>
    <property type="evidence" value="ECO:0007669"/>
    <property type="project" value="InterPro"/>
</dbReference>
<evidence type="ECO:0000313" key="2">
    <source>
        <dbReference type="Proteomes" id="UP000526184"/>
    </source>
</evidence>
<dbReference type="Gene3D" id="2.30.30.110">
    <property type="match status" value="1"/>
</dbReference>
<dbReference type="RefSeq" id="WP_180135993.1">
    <property type="nucleotide sequence ID" value="NZ_CBCRWS010000002.1"/>
</dbReference>
<keyword evidence="2" id="KW-1185">Reference proteome</keyword>
<proteinExistence type="predicted"/>
<dbReference type="Pfam" id="PF02452">
    <property type="entry name" value="PemK_toxin"/>
    <property type="match status" value="1"/>
</dbReference>
<reference evidence="1 2" key="1">
    <citation type="submission" date="2020-05" db="EMBL/GenBank/DDBJ databases">
        <title>Streptobacillus felis strain LHL191014123.</title>
        <authorList>
            <person name="Fawzy A."/>
            <person name="Rau J."/>
            <person name="Risse K."/>
            <person name="Schauerte N."/>
            <person name="Geiger C."/>
            <person name="Blom J."/>
            <person name="Imirzalioglu C."/>
            <person name="Falgenhauer J."/>
            <person name="Bach A."/>
            <person name="Herden C."/>
            <person name="Eisenberg T."/>
        </authorList>
    </citation>
    <scope>NUCLEOTIDE SEQUENCE [LARGE SCALE GENOMIC DNA]</scope>
    <source>
        <strain evidence="1 2">LHL191014123</strain>
    </source>
</reference>
<comment type="caution">
    <text evidence="1">The sequence shown here is derived from an EMBL/GenBank/DDBJ whole genome shotgun (WGS) entry which is preliminary data.</text>
</comment>
<gene>
    <name evidence="1" type="ORF">HP397_03615</name>
</gene>